<dbReference type="InterPro" id="IPR036249">
    <property type="entry name" value="Thioredoxin-like_sf"/>
</dbReference>
<feature type="domain" description="Thioredoxin" evidence="2">
    <location>
        <begin position="1"/>
        <end position="109"/>
    </location>
</feature>
<gene>
    <name evidence="4" type="ORF">M427DRAFT_332786</name>
</gene>
<dbReference type="InterPro" id="IPR010400">
    <property type="entry name" value="PITH_dom"/>
</dbReference>
<accession>A0A139AEE5</accession>
<dbReference type="PRINTS" id="PR00421">
    <property type="entry name" value="THIOREDOXIN"/>
</dbReference>
<dbReference type="PANTHER" id="PTHR46115">
    <property type="entry name" value="THIOREDOXIN-LIKE PROTEIN 1"/>
    <property type="match status" value="1"/>
</dbReference>
<dbReference type="Proteomes" id="UP000070544">
    <property type="component" value="Unassembled WGS sequence"/>
</dbReference>
<dbReference type="SUPFAM" id="SSF49785">
    <property type="entry name" value="Galactose-binding domain-like"/>
    <property type="match status" value="1"/>
</dbReference>
<dbReference type="InterPro" id="IPR008979">
    <property type="entry name" value="Galactose-bd-like_sf"/>
</dbReference>
<dbReference type="Pfam" id="PF00085">
    <property type="entry name" value="Thioredoxin"/>
    <property type="match status" value="1"/>
</dbReference>
<dbReference type="AlphaFoldDB" id="A0A139AEE5"/>
<dbReference type="CDD" id="cd02947">
    <property type="entry name" value="TRX_family"/>
    <property type="match status" value="1"/>
</dbReference>
<dbReference type="InterPro" id="IPR037047">
    <property type="entry name" value="PITH_dom_sf"/>
</dbReference>
<evidence type="ECO:0000259" key="3">
    <source>
        <dbReference type="PROSITE" id="PS51532"/>
    </source>
</evidence>
<organism evidence="4 5">
    <name type="scientific">Gonapodya prolifera (strain JEL478)</name>
    <name type="common">Monoblepharis prolifera</name>
    <dbReference type="NCBI Taxonomy" id="1344416"/>
    <lineage>
        <taxon>Eukaryota</taxon>
        <taxon>Fungi</taxon>
        <taxon>Fungi incertae sedis</taxon>
        <taxon>Chytridiomycota</taxon>
        <taxon>Chytridiomycota incertae sedis</taxon>
        <taxon>Monoblepharidomycetes</taxon>
        <taxon>Monoblepharidales</taxon>
        <taxon>Gonapodyaceae</taxon>
        <taxon>Gonapodya</taxon>
    </lineage>
</organism>
<protein>
    <submittedName>
        <fullName evidence="4">Thioredoxin-domain-containing protein</fullName>
    </submittedName>
</protein>
<dbReference type="Pfam" id="PF06201">
    <property type="entry name" value="PITH"/>
    <property type="match status" value="1"/>
</dbReference>
<sequence>MSLVKSLHSDAEFKQLLSGADPKKLIVVDFTATWCGPCQMIAPVVAQLSTKYRHVDFAKLDVDEVQETAAACGVTAMPTFQFYKANRKIAELKGANQGGLEQLVKQYQGPVEASEGGALGAPAGHSDLTSYVQLAQLECLNQSPQHTVRGAFVEDASYLESDSDEQLIVVVPFNQNVRVHSMRVTGPKDKVPRTFKTYVNRTNLGFDEADSGGVAETEVLTLPEKDYVPAGEGDLVTALVGLRYVRYQNVQSVILFIKDNMGDEETTQVNRIVFYGTPVETTKMSDLRKMDHGEGSAAGPAAAKKP</sequence>
<reference evidence="4 5" key="1">
    <citation type="journal article" date="2015" name="Genome Biol. Evol.">
        <title>Phylogenomic analyses indicate that early fungi evolved digesting cell walls of algal ancestors of land plants.</title>
        <authorList>
            <person name="Chang Y."/>
            <person name="Wang S."/>
            <person name="Sekimoto S."/>
            <person name="Aerts A.L."/>
            <person name="Choi C."/>
            <person name="Clum A."/>
            <person name="LaButti K.M."/>
            <person name="Lindquist E.A."/>
            <person name="Yee Ngan C."/>
            <person name="Ohm R.A."/>
            <person name="Salamov A.A."/>
            <person name="Grigoriev I.V."/>
            <person name="Spatafora J.W."/>
            <person name="Berbee M.L."/>
        </authorList>
    </citation>
    <scope>NUCLEOTIDE SEQUENCE [LARGE SCALE GENOMIC DNA]</scope>
    <source>
        <strain evidence="4 5">JEL478</strain>
    </source>
</reference>
<dbReference type="Gene3D" id="2.60.120.470">
    <property type="entry name" value="PITH domain"/>
    <property type="match status" value="1"/>
</dbReference>
<dbReference type="InterPro" id="IPR017937">
    <property type="entry name" value="Thioredoxin_CS"/>
</dbReference>
<evidence type="ECO:0000313" key="4">
    <source>
        <dbReference type="EMBL" id="KXS14964.1"/>
    </source>
</evidence>
<dbReference type="EMBL" id="KQ965765">
    <property type="protein sequence ID" value="KXS14964.1"/>
    <property type="molecule type" value="Genomic_DNA"/>
</dbReference>
<name>A0A139AEE5_GONPJ</name>
<keyword evidence="1" id="KW-1015">Disulfide bond</keyword>
<dbReference type="FunFam" id="3.40.30.10:FF:000245">
    <property type="entry name" value="Thioredoxin"/>
    <property type="match status" value="1"/>
</dbReference>
<evidence type="ECO:0000256" key="1">
    <source>
        <dbReference type="ARBA" id="ARBA00023157"/>
    </source>
</evidence>
<dbReference type="PROSITE" id="PS51352">
    <property type="entry name" value="THIOREDOXIN_2"/>
    <property type="match status" value="1"/>
</dbReference>
<dbReference type="PROSITE" id="PS00194">
    <property type="entry name" value="THIOREDOXIN_1"/>
    <property type="match status" value="1"/>
</dbReference>
<feature type="domain" description="PITH" evidence="3">
    <location>
        <begin position="117"/>
        <end position="294"/>
    </location>
</feature>
<dbReference type="OrthoDB" id="10263751at2759"/>
<dbReference type="InterPro" id="IPR013766">
    <property type="entry name" value="Thioredoxin_domain"/>
</dbReference>
<proteinExistence type="predicted"/>
<evidence type="ECO:0000259" key="2">
    <source>
        <dbReference type="PROSITE" id="PS51352"/>
    </source>
</evidence>
<dbReference type="PROSITE" id="PS51532">
    <property type="entry name" value="PITH"/>
    <property type="match status" value="1"/>
</dbReference>
<dbReference type="GO" id="GO:0005737">
    <property type="term" value="C:cytoplasm"/>
    <property type="evidence" value="ECO:0007669"/>
    <property type="project" value="UniProtKB-ARBA"/>
</dbReference>
<keyword evidence="5" id="KW-1185">Reference proteome</keyword>
<dbReference type="STRING" id="1344416.A0A139AEE5"/>
<evidence type="ECO:0000313" key="5">
    <source>
        <dbReference type="Proteomes" id="UP000070544"/>
    </source>
</evidence>
<dbReference type="OMA" id="PIFEMFP"/>
<dbReference type="SUPFAM" id="SSF52833">
    <property type="entry name" value="Thioredoxin-like"/>
    <property type="match status" value="1"/>
</dbReference>
<dbReference type="Gene3D" id="3.40.30.10">
    <property type="entry name" value="Glutaredoxin"/>
    <property type="match status" value="1"/>
</dbReference>